<organism evidence="1 2">
    <name type="scientific">Oedothorax gibbosus</name>
    <dbReference type="NCBI Taxonomy" id="931172"/>
    <lineage>
        <taxon>Eukaryota</taxon>
        <taxon>Metazoa</taxon>
        <taxon>Ecdysozoa</taxon>
        <taxon>Arthropoda</taxon>
        <taxon>Chelicerata</taxon>
        <taxon>Arachnida</taxon>
        <taxon>Araneae</taxon>
        <taxon>Araneomorphae</taxon>
        <taxon>Entelegynae</taxon>
        <taxon>Araneoidea</taxon>
        <taxon>Linyphiidae</taxon>
        <taxon>Erigoninae</taxon>
        <taxon>Oedothorax</taxon>
    </lineage>
</organism>
<keyword evidence="2" id="KW-1185">Reference proteome</keyword>
<evidence type="ECO:0000313" key="2">
    <source>
        <dbReference type="Proteomes" id="UP000827092"/>
    </source>
</evidence>
<reference evidence="1 2" key="1">
    <citation type="journal article" date="2022" name="Nat. Ecol. Evol.">
        <title>A masculinizing supergene underlies an exaggerated male reproductive morph in a spider.</title>
        <authorList>
            <person name="Hendrickx F."/>
            <person name="De Corte Z."/>
            <person name="Sonet G."/>
            <person name="Van Belleghem S.M."/>
            <person name="Kostlbacher S."/>
            <person name="Vangestel C."/>
        </authorList>
    </citation>
    <scope>NUCLEOTIDE SEQUENCE [LARGE SCALE GENOMIC DNA]</scope>
    <source>
        <strain evidence="1">W744_W776</strain>
    </source>
</reference>
<name>A0AAV6VPE5_9ARAC</name>
<protein>
    <submittedName>
        <fullName evidence="1">Uncharacterized protein</fullName>
    </submittedName>
</protein>
<evidence type="ECO:0000313" key="1">
    <source>
        <dbReference type="EMBL" id="KAG8197396.1"/>
    </source>
</evidence>
<sequence>MQWKKTWNWIRKQLCFGCCDSTQGSEYAPLFEEGWNAEAEFDYLDPGIDFDALDSLLDSLWEGGWKKLQDSNNFAEFDSLDLGIYFDALDSLMDSLKSTRSPSKQPEVARGLGGWYKEASKSTWLAQSPTLTSRVCDQSTDFPRTDFQLKTFVTSPTISQGLMFD</sequence>
<dbReference type="AlphaFoldDB" id="A0AAV6VPE5"/>
<dbReference type="Proteomes" id="UP000827092">
    <property type="component" value="Unassembled WGS sequence"/>
</dbReference>
<comment type="caution">
    <text evidence="1">The sequence shown here is derived from an EMBL/GenBank/DDBJ whole genome shotgun (WGS) entry which is preliminary data.</text>
</comment>
<proteinExistence type="predicted"/>
<accession>A0AAV6VPE5</accession>
<gene>
    <name evidence="1" type="ORF">JTE90_013516</name>
</gene>
<dbReference type="EMBL" id="JAFNEN010000056">
    <property type="protein sequence ID" value="KAG8197396.1"/>
    <property type="molecule type" value="Genomic_DNA"/>
</dbReference>